<comment type="caution">
    <text evidence="4">The sequence shown here is derived from an EMBL/GenBank/DDBJ whole genome shotgun (WGS) entry which is preliminary data.</text>
</comment>
<evidence type="ECO:0000313" key="5">
    <source>
        <dbReference type="Proteomes" id="UP000050301"/>
    </source>
</evidence>
<gene>
    <name evidence="4" type="ORF">AOG55_02385</name>
</gene>
<dbReference type="Proteomes" id="UP000050301">
    <property type="component" value="Unassembled WGS sequence"/>
</dbReference>
<dbReference type="Pfam" id="PF00872">
    <property type="entry name" value="Transposase_mut"/>
    <property type="match status" value="1"/>
</dbReference>
<keyword evidence="2" id="KW-0238">DNA-binding</keyword>
<evidence type="ECO:0000256" key="3">
    <source>
        <dbReference type="ARBA" id="ARBA00023172"/>
    </source>
</evidence>
<dbReference type="GO" id="GO:0003677">
    <property type="term" value="F:DNA binding"/>
    <property type="evidence" value="ECO:0007669"/>
    <property type="project" value="UniProtKB-KW"/>
</dbReference>
<name>A0A0Q0RN78_9ARCH</name>
<protein>
    <recommendedName>
        <fullName evidence="6">Transposase</fullName>
    </recommendedName>
</protein>
<proteinExistence type="predicted"/>
<reference evidence="4 5" key="1">
    <citation type="submission" date="2015-09" db="EMBL/GenBank/DDBJ databases">
        <title>Heavy metals and arsenic resistance mechanisms in polyextremophilic archaea of the family Ferroplasmaceae.</title>
        <authorList>
            <person name="Bulaev A.G."/>
            <person name="Kanygina A.V."/>
        </authorList>
    </citation>
    <scope>NUCLEOTIDE SEQUENCE [LARGE SCALE GENOMIC DNA]</scope>
    <source>
        <strain evidence="4 5">BH2</strain>
    </source>
</reference>
<evidence type="ECO:0000256" key="1">
    <source>
        <dbReference type="ARBA" id="ARBA00022578"/>
    </source>
</evidence>
<evidence type="ECO:0008006" key="6">
    <source>
        <dbReference type="Google" id="ProtNLM"/>
    </source>
</evidence>
<organism evidence="4 5">
    <name type="scientific">Acidiplasma cupricumulans</name>
    <dbReference type="NCBI Taxonomy" id="312540"/>
    <lineage>
        <taxon>Archaea</taxon>
        <taxon>Methanobacteriati</taxon>
        <taxon>Thermoplasmatota</taxon>
        <taxon>Thermoplasmata</taxon>
        <taxon>Thermoplasmatales</taxon>
        <taxon>Ferroplasmaceae</taxon>
        <taxon>Acidiplasma</taxon>
    </lineage>
</organism>
<keyword evidence="5" id="KW-1185">Reference proteome</keyword>
<evidence type="ECO:0000256" key="2">
    <source>
        <dbReference type="ARBA" id="ARBA00023125"/>
    </source>
</evidence>
<keyword evidence="1" id="KW-0815">Transposition</keyword>
<dbReference type="EMBL" id="LKBH01000299">
    <property type="protein sequence ID" value="KQB33674.1"/>
    <property type="molecule type" value="Genomic_DNA"/>
</dbReference>
<keyword evidence="3" id="KW-0233">DNA recombination</keyword>
<dbReference type="AlphaFoldDB" id="A0A0Q0RN78"/>
<evidence type="ECO:0000313" key="4">
    <source>
        <dbReference type="EMBL" id="KQB33674.1"/>
    </source>
</evidence>
<dbReference type="GO" id="GO:0006313">
    <property type="term" value="P:DNA transposition"/>
    <property type="evidence" value="ECO:0007669"/>
    <property type="project" value="InterPro"/>
</dbReference>
<dbReference type="PANTHER" id="PTHR33217:SF8">
    <property type="entry name" value="MUTATOR FAMILY TRANSPOSASE"/>
    <property type="match status" value="1"/>
</dbReference>
<accession>A0A0Q0RN78</accession>
<dbReference type="PANTHER" id="PTHR33217">
    <property type="entry name" value="TRANSPOSASE FOR INSERTION SEQUENCE ELEMENT IS1081"/>
    <property type="match status" value="1"/>
</dbReference>
<dbReference type="GO" id="GO:0004803">
    <property type="term" value="F:transposase activity"/>
    <property type="evidence" value="ECO:0007669"/>
    <property type="project" value="InterPro"/>
</dbReference>
<sequence>MCNKYSPSSISRITDLALEEVNKFVNRRLDNKYIAVILDGLFFYLRRETVDKEPVIFALGIKESGEYEILGFYSTIKESHNNYKDVLEDLYRRGLKQPLLFIADGINNLDEKVIKIYPGSDFQLCTIHYMRGLKSKVKEKDLEIMDDANKMFKCNNKDEAIGKFMSLRINGRTGILI</sequence>
<dbReference type="InterPro" id="IPR001207">
    <property type="entry name" value="Transposase_mutator"/>
</dbReference>
<dbReference type="InParanoid" id="A0A0Q0RN78"/>